<evidence type="ECO:0000256" key="5">
    <source>
        <dbReference type="ARBA" id="ARBA00004303"/>
    </source>
</evidence>
<keyword evidence="12 24" id="KW-0378">Hydrolase</keyword>
<keyword evidence="13 24" id="KW-0862">Zinc</keyword>
<evidence type="ECO:0000256" key="7">
    <source>
        <dbReference type="ARBA" id="ARBA00022475"/>
    </source>
</evidence>
<keyword evidence="15 24" id="KW-0482">Metalloprotease</keyword>
<keyword evidence="9 24" id="KW-0645">Protease</keyword>
<evidence type="ECO:0000256" key="4">
    <source>
        <dbReference type="ARBA" id="ARBA00001947"/>
    </source>
</evidence>
<evidence type="ECO:0000256" key="16">
    <source>
        <dbReference type="ARBA" id="ARBA00023098"/>
    </source>
</evidence>
<keyword evidence="18 24" id="KW-1015">Disulfide bond</keyword>
<keyword evidence="20" id="KW-0449">Lipoprotein</keyword>
<dbReference type="GO" id="GO:0008800">
    <property type="term" value="F:beta-lactamase activity"/>
    <property type="evidence" value="ECO:0007669"/>
    <property type="project" value="UniProtKB-EC"/>
</dbReference>
<dbReference type="InterPro" id="IPR032466">
    <property type="entry name" value="Metal_Hydrolase"/>
</dbReference>
<dbReference type="PANTHER" id="PTHR10443:SF38">
    <property type="entry name" value="DIPEPTIDASE 1"/>
    <property type="match status" value="1"/>
</dbReference>
<keyword evidence="11" id="KW-0732">Signal</keyword>
<dbReference type="Pfam" id="PF01244">
    <property type="entry name" value="Peptidase_M19"/>
    <property type="match status" value="1"/>
</dbReference>
<comment type="cofactor">
    <cofactor evidence="4 24">
        <name>Zn(2+)</name>
        <dbReference type="ChEBI" id="CHEBI:29105"/>
    </cofactor>
</comment>
<dbReference type="Proteomes" id="UP000694552">
    <property type="component" value="Unplaced"/>
</dbReference>
<keyword evidence="7" id="KW-1003">Cell membrane</keyword>
<evidence type="ECO:0000256" key="25">
    <source>
        <dbReference type="SAM" id="MobiDB-lite"/>
    </source>
</evidence>
<dbReference type="PROSITE" id="PS51365">
    <property type="entry name" value="RENAL_DIPEPTIDASE_2"/>
    <property type="match status" value="1"/>
</dbReference>
<evidence type="ECO:0000313" key="26">
    <source>
        <dbReference type="Ensembl" id="ENSOSUP00000023763.1"/>
    </source>
</evidence>
<evidence type="ECO:0000256" key="8">
    <source>
        <dbReference type="ARBA" id="ARBA00022622"/>
    </source>
</evidence>
<evidence type="ECO:0000256" key="13">
    <source>
        <dbReference type="ARBA" id="ARBA00022833"/>
    </source>
</evidence>
<dbReference type="SUPFAM" id="SSF51556">
    <property type="entry name" value="Metallo-dependent hydrolases"/>
    <property type="match status" value="1"/>
</dbReference>
<dbReference type="GO" id="GO:0046872">
    <property type="term" value="F:metal ion binding"/>
    <property type="evidence" value="ECO:0007669"/>
    <property type="project" value="UniProtKB-UniRule"/>
</dbReference>
<reference evidence="26" key="2">
    <citation type="submission" date="2025-09" db="UniProtKB">
        <authorList>
            <consortium name="Ensembl"/>
        </authorList>
    </citation>
    <scope>IDENTIFICATION</scope>
</reference>
<dbReference type="FunFam" id="3.20.20.140:FF:000030">
    <property type="entry name" value="Dipeptidase"/>
    <property type="match status" value="1"/>
</dbReference>
<keyword evidence="10 24" id="KW-0479">Metal-binding</keyword>
<protein>
    <recommendedName>
        <fullName evidence="24">Dipeptidase</fullName>
        <ecNumber evidence="24">3.4.13.19</ecNumber>
    </recommendedName>
</protein>
<evidence type="ECO:0000256" key="19">
    <source>
        <dbReference type="ARBA" id="ARBA00023180"/>
    </source>
</evidence>
<reference evidence="26" key="1">
    <citation type="submission" date="2025-08" db="UniProtKB">
        <authorList>
            <consortium name="Ensembl"/>
        </authorList>
    </citation>
    <scope>IDENTIFICATION</scope>
</reference>
<evidence type="ECO:0000256" key="15">
    <source>
        <dbReference type="ARBA" id="ARBA00023049"/>
    </source>
</evidence>
<keyword evidence="8 24" id="KW-0336">GPI-anchor</keyword>
<dbReference type="AlphaFoldDB" id="A0A8C8BW49"/>
<evidence type="ECO:0000256" key="23">
    <source>
        <dbReference type="ARBA" id="ARBA00048518"/>
    </source>
</evidence>
<comment type="catalytic activity">
    <reaction evidence="22">
        <text>leukotriene D4 + H2O = leukotriene E4 + glycine</text>
        <dbReference type="Rhea" id="RHEA:48616"/>
        <dbReference type="ChEBI" id="CHEBI:15377"/>
        <dbReference type="ChEBI" id="CHEBI:57305"/>
        <dbReference type="ChEBI" id="CHEBI:57462"/>
        <dbReference type="ChEBI" id="CHEBI:63166"/>
    </reaction>
</comment>
<comment type="catalytic activity">
    <reaction evidence="3 24">
        <text>an L-aminoacyl-L-amino acid + H2O = 2 an L-alpha-amino acid</text>
        <dbReference type="Rhea" id="RHEA:48940"/>
        <dbReference type="ChEBI" id="CHEBI:15377"/>
        <dbReference type="ChEBI" id="CHEBI:59869"/>
        <dbReference type="ChEBI" id="CHEBI:77460"/>
        <dbReference type="EC" id="3.4.13.19"/>
    </reaction>
</comment>
<evidence type="ECO:0000256" key="9">
    <source>
        <dbReference type="ARBA" id="ARBA00022670"/>
    </source>
</evidence>
<keyword evidence="17" id="KW-0472">Membrane</keyword>
<evidence type="ECO:0000256" key="3">
    <source>
        <dbReference type="ARBA" id="ARBA00001670"/>
    </source>
</evidence>
<evidence type="ECO:0000256" key="10">
    <source>
        <dbReference type="ARBA" id="ARBA00022723"/>
    </source>
</evidence>
<evidence type="ECO:0000256" key="17">
    <source>
        <dbReference type="ARBA" id="ARBA00023136"/>
    </source>
</evidence>
<comment type="function">
    <text evidence="21">Independently of its dipeptidase activity, acts as an adhesion receptor for neutrophil recruitment from bloodstream into inflamed lungs and liver.</text>
</comment>
<comment type="catalytic activity">
    <reaction evidence="2">
        <text>a beta-lactam + H2O = a substituted beta-amino acid</text>
        <dbReference type="Rhea" id="RHEA:20401"/>
        <dbReference type="ChEBI" id="CHEBI:15377"/>
        <dbReference type="ChEBI" id="CHEBI:35627"/>
        <dbReference type="ChEBI" id="CHEBI:140347"/>
        <dbReference type="EC" id="3.5.2.6"/>
    </reaction>
</comment>
<dbReference type="GO" id="GO:0006629">
    <property type="term" value="P:lipid metabolic process"/>
    <property type="evidence" value="ECO:0007669"/>
    <property type="project" value="UniProtKB-KW"/>
</dbReference>
<evidence type="ECO:0000256" key="18">
    <source>
        <dbReference type="ARBA" id="ARBA00023157"/>
    </source>
</evidence>
<evidence type="ECO:0000256" key="11">
    <source>
        <dbReference type="ARBA" id="ARBA00022729"/>
    </source>
</evidence>
<dbReference type="InterPro" id="IPR000180">
    <property type="entry name" value="Dipep_AS"/>
</dbReference>
<dbReference type="EC" id="3.4.13.19" evidence="24"/>
<dbReference type="GO" id="GO:0070573">
    <property type="term" value="F:metallodipeptidase activity"/>
    <property type="evidence" value="ECO:0007669"/>
    <property type="project" value="InterPro"/>
</dbReference>
<sequence>MDSEPGLGRLAAAGHPGSSPSGTERAKMPGGSTLVLALALRLLLPCAGQNHREEAERIMTITPVIDGHNDLPWQLLRRFNNQLRLPEANLTLLNGTHTNIPKLRRGHVGGQFWSAYVPCDTQNKDAVKRTLEQIDVVHRMCELYPETFACVVDSAGIRQAFQSKKVASLIGVEGGHSIDSSLGVLRTFYHLGVRYMTLTHSCNTPWADNWLVDTGDEPVLHHGLSVFGKTVLEEMNRLGMIVDLAHVSVETMKMVLSLSKAPVIFSHSSAFSLCPHRRNVPDDVLRIVASTGSLVMVNFYSAYVTCGDKATLADVANHMDHVKKVAGVQSVGFGGDYDGVPGLPTGLEDVSTYPALVAELLARNWTEAEVKAALAENLIRVFEKVEEVKRSLQGTAPRETPIAFEELEGTCRTSHGYTNGASRARLAPAALALALLRSLLS</sequence>
<dbReference type="Ensembl" id="ENSOSUT00000024475.1">
    <property type="protein sequence ID" value="ENSOSUP00000023763.1"/>
    <property type="gene ID" value="ENSOSUG00000016196.1"/>
</dbReference>
<comment type="catalytic activity">
    <reaction evidence="1">
        <text>glycyldehydrophenylalanine + H2O = 2,3-didehydrophenylalanine + glycine</text>
        <dbReference type="Rhea" id="RHEA:62704"/>
        <dbReference type="ChEBI" id="CHEBI:15377"/>
        <dbReference type="ChEBI" id="CHEBI:57305"/>
        <dbReference type="ChEBI" id="CHEBI:145925"/>
        <dbReference type="ChEBI" id="CHEBI:145926"/>
    </reaction>
</comment>
<dbReference type="InterPro" id="IPR008257">
    <property type="entry name" value="Pept_M19"/>
</dbReference>
<keyword evidence="27" id="KW-1185">Reference proteome</keyword>
<evidence type="ECO:0000256" key="6">
    <source>
        <dbReference type="ARBA" id="ARBA00011748"/>
    </source>
</evidence>
<evidence type="ECO:0000256" key="1">
    <source>
        <dbReference type="ARBA" id="ARBA00000437"/>
    </source>
</evidence>
<comment type="catalytic activity">
    <reaction evidence="23">
        <text>L-cystine-bis-glycine + 2 H2O = L-cystine + 2 glycine</text>
        <dbReference type="Rhea" id="RHEA:60520"/>
        <dbReference type="ChEBI" id="CHEBI:15377"/>
        <dbReference type="ChEBI" id="CHEBI:35491"/>
        <dbReference type="ChEBI" id="CHEBI:57305"/>
        <dbReference type="ChEBI" id="CHEBI:143812"/>
    </reaction>
</comment>
<organism evidence="26 27">
    <name type="scientific">Otus sunia</name>
    <name type="common">Oriental scops-owl</name>
    <dbReference type="NCBI Taxonomy" id="257818"/>
    <lineage>
        <taxon>Eukaryota</taxon>
        <taxon>Metazoa</taxon>
        <taxon>Chordata</taxon>
        <taxon>Craniata</taxon>
        <taxon>Vertebrata</taxon>
        <taxon>Euteleostomi</taxon>
        <taxon>Archelosauria</taxon>
        <taxon>Archosauria</taxon>
        <taxon>Dinosauria</taxon>
        <taxon>Saurischia</taxon>
        <taxon>Theropoda</taxon>
        <taxon>Coelurosauria</taxon>
        <taxon>Aves</taxon>
        <taxon>Neognathae</taxon>
        <taxon>Neoaves</taxon>
        <taxon>Telluraves</taxon>
        <taxon>Strigiformes</taxon>
        <taxon>Strigidae</taxon>
        <taxon>Otus</taxon>
    </lineage>
</organism>
<evidence type="ECO:0000256" key="21">
    <source>
        <dbReference type="ARBA" id="ARBA00029402"/>
    </source>
</evidence>
<dbReference type="Gene3D" id="3.20.20.140">
    <property type="entry name" value="Metal-dependent hydrolases"/>
    <property type="match status" value="1"/>
</dbReference>
<evidence type="ECO:0000256" key="20">
    <source>
        <dbReference type="ARBA" id="ARBA00023288"/>
    </source>
</evidence>
<evidence type="ECO:0000256" key="2">
    <source>
        <dbReference type="ARBA" id="ARBA00001526"/>
    </source>
</evidence>
<feature type="region of interest" description="Disordered" evidence="25">
    <location>
        <begin position="1"/>
        <end position="28"/>
    </location>
</feature>
<name>A0A8C8BW49_9STRI</name>
<comment type="subunit">
    <text evidence="6 24">Homodimer; disulfide-linked.</text>
</comment>
<evidence type="ECO:0000256" key="22">
    <source>
        <dbReference type="ARBA" id="ARBA00048210"/>
    </source>
</evidence>
<comment type="subcellular location">
    <subcellularLocation>
        <location evidence="5">Apical cell membrane</location>
        <topology evidence="5">Lipid-anchor</topology>
        <topology evidence="5">GPI-anchor</topology>
    </subcellularLocation>
    <subcellularLocation>
        <location evidence="24">Membrane</location>
        <topology evidence="24">Lipid-anchor</topology>
        <topology evidence="24">GPI-anchor</topology>
    </subcellularLocation>
</comment>
<keyword evidence="19" id="KW-0325">Glycoprotein</keyword>
<dbReference type="GO" id="GO:0006508">
    <property type="term" value="P:proteolysis"/>
    <property type="evidence" value="ECO:0007669"/>
    <property type="project" value="UniProtKB-KW"/>
</dbReference>
<evidence type="ECO:0000256" key="24">
    <source>
        <dbReference type="RuleBase" id="RU341113"/>
    </source>
</evidence>
<evidence type="ECO:0000313" key="27">
    <source>
        <dbReference type="Proteomes" id="UP000694552"/>
    </source>
</evidence>
<keyword evidence="14 24" id="KW-0224">Dipeptidase</keyword>
<proteinExistence type="inferred from homology"/>
<dbReference type="PANTHER" id="PTHR10443">
    <property type="entry name" value="MICROSOMAL DIPEPTIDASE"/>
    <property type="match status" value="1"/>
</dbReference>
<evidence type="ECO:0000256" key="12">
    <source>
        <dbReference type="ARBA" id="ARBA00022801"/>
    </source>
</evidence>
<comment type="similarity">
    <text evidence="24">Belongs to the metallo-dependent hydrolases superfamily. Peptidase M19 family.</text>
</comment>
<dbReference type="CDD" id="cd01301">
    <property type="entry name" value="rDP_like"/>
    <property type="match status" value="1"/>
</dbReference>
<dbReference type="PROSITE" id="PS00869">
    <property type="entry name" value="RENAL_DIPEPTIDASE_1"/>
    <property type="match status" value="1"/>
</dbReference>
<evidence type="ECO:0000256" key="14">
    <source>
        <dbReference type="ARBA" id="ARBA00022997"/>
    </source>
</evidence>
<dbReference type="GO" id="GO:0016324">
    <property type="term" value="C:apical plasma membrane"/>
    <property type="evidence" value="ECO:0007669"/>
    <property type="project" value="UniProtKB-SubCell"/>
</dbReference>
<accession>A0A8C8BW49</accession>
<dbReference type="GO" id="GO:0098552">
    <property type="term" value="C:side of membrane"/>
    <property type="evidence" value="ECO:0007669"/>
    <property type="project" value="UniProtKB-KW"/>
</dbReference>
<keyword evidence="16" id="KW-0443">Lipid metabolism</keyword>